<dbReference type="CDD" id="cd03113">
    <property type="entry name" value="CTPS_N"/>
    <property type="match status" value="1"/>
</dbReference>
<feature type="binding site" evidence="9">
    <location>
        <begin position="14"/>
        <end position="19"/>
    </location>
    <ligand>
        <name>ATP</name>
        <dbReference type="ChEBI" id="CHEBI:30616"/>
    </ligand>
</feature>
<dbReference type="InterPro" id="IPR017456">
    <property type="entry name" value="CTP_synthase_N"/>
</dbReference>
<name>A0ABP7KBV8_9RHOB</name>
<evidence type="ECO:0000256" key="1">
    <source>
        <dbReference type="ARBA" id="ARBA00005171"/>
    </source>
</evidence>
<keyword evidence="13" id="KW-1185">Reference proteome</keyword>
<dbReference type="InterPro" id="IPR017926">
    <property type="entry name" value="GATASE"/>
</dbReference>
<keyword evidence="6 9" id="KW-0315">Glutamine amidotransferase</keyword>
<feature type="binding site" evidence="9">
    <location>
        <position position="71"/>
    </location>
    <ligand>
        <name>Mg(2+)</name>
        <dbReference type="ChEBI" id="CHEBI:18420"/>
    </ligand>
</feature>
<feature type="binding site" evidence="9">
    <location>
        <position position="353"/>
    </location>
    <ligand>
        <name>L-glutamine</name>
        <dbReference type="ChEBI" id="CHEBI:58359"/>
    </ligand>
</feature>
<feature type="active site" description="Nucleophile; for glutamine hydrolysis" evidence="9">
    <location>
        <position position="380"/>
    </location>
</feature>
<dbReference type="HAMAP" id="MF_01227">
    <property type="entry name" value="PyrG"/>
    <property type="match status" value="1"/>
</dbReference>
<dbReference type="Proteomes" id="UP001399917">
    <property type="component" value="Unassembled WGS sequence"/>
</dbReference>
<dbReference type="InterPro" id="IPR033828">
    <property type="entry name" value="GATase1_CTP_Synthase"/>
</dbReference>
<dbReference type="NCBIfam" id="TIGR00337">
    <property type="entry name" value="PyrG"/>
    <property type="match status" value="1"/>
</dbReference>
<dbReference type="SUPFAM" id="SSF52317">
    <property type="entry name" value="Class I glutamine amidotransferase-like"/>
    <property type="match status" value="1"/>
</dbReference>
<feature type="binding site" evidence="9">
    <location>
        <position position="222"/>
    </location>
    <ligand>
        <name>CTP</name>
        <dbReference type="ChEBI" id="CHEBI:37563"/>
        <note>allosteric inhibitor</note>
    </ligand>
</feature>
<dbReference type="PROSITE" id="PS51273">
    <property type="entry name" value="GATASE_TYPE_1"/>
    <property type="match status" value="1"/>
</dbReference>
<feature type="binding site" evidence="9">
    <location>
        <position position="139"/>
    </location>
    <ligand>
        <name>Mg(2+)</name>
        <dbReference type="ChEBI" id="CHEBI:18420"/>
    </ligand>
</feature>
<accession>A0ABP7KBV8</accession>
<feature type="binding site" evidence="9">
    <location>
        <position position="71"/>
    </location>
    <ligand>
        <name>ATP</name>
        <dbReference type="ChEBI" id="CHEBI:30616"/>
    </ligand>
</feature>
<comment type="caution">
    <text evidence="12">The sequence shown here is derived from an EMBL/GenBank/DDBJ whole genome shotgun (WGS) entry which is preliminary data.</text>
</comment>
<dbReference type="Gene3D" id="3.40.50.880">
    <property type="match status" value="1"/>
</dbReference>
<comment type="catalytic activity">
    <reaction evidence="9">
        <text>UTP + NH4(+) + ATP = CTP + ADP + phosphate + 2 H(+)</text>
        <dbReference type="Rhea" id="RHEA:16597"/>
        <dbReference type="ChEBI" id="CHEBI:15378"/>
        <dbReference type="ChEBI" id="CHEBI:28938"/>
        <dbReference type="ChEBI" id="CHEBI:30616"/>
        <dbReference type="ChEBI" id="CHEBI:37563"/>
        <dbReference type="ChEBI" id="CHEBI:43474"/>
        <dbReference type="ChEBI" id="CHEBI:46398"/>
        <dbReference type="ChEBI" id="CHEBI:456216"/>
    </reaction>
</comment>
<comment type="miscellaneous">
    <text evidence="9">CTPSs have evolved a hybrid strategy for distinguishing between UTP and CTP. The overlapping regions of the product feedback inhibitory and substrate sites recognize a common feature in both compounds, the triphosphate moiety. To differentiate isosteric substrate and product pyrimidine rings, an additional pocket far from the expected kinase/ligase catalytic site, specifically recognizes the cytosine and ribose portions of the product inhibitor.</text>
</comment>
<dbReference type="InterPro" id="IPR029062">
    <property type="entry name" value="Class_I_gatase-like"/>
</dbReference>
<feature type="binding site" evidence="9">
    <location>
        <begin position="186"/>
        <end position="191"/>
    </location>
    <ligand>
        <name>UTP</name>
        <dbReference type="ChEBI" id="CHEBI:46398"/>
    </ligand>
</feature>
<feature type="domain" description="Glutamine amidotransferase" evidence="10">
    <location>
        <begin position="302"/>
        <end position="538"/>
    </location>
</feature>
<dbReference type="PANTHER" id="PTHR11550:SF0">
    <property type="entry name" value="CTP SYNTHASE-RELATED"/>
    <property type="match status" value="1"/>
</dbReference>
<comment type="catalytic activity">
    <reaction evidence="8 9">
        <text>UTP + L-glutamine + ATP + H2O = CTP + L-glutamate + ADP + phosphate + 2 H(+)</text>
        <dbReference type="Rhea" id="RHEA:26426"/>
        <dbReference type="ChEBI" id="CHEBI:15377"/>
        <dbReference type="ChEBI" id="CHEBI:15378"/>
        <dbReference type="ChEBI" id="CHEBI:29985"/>
        <dbReference type="ChEBI" id="CHEBI:30616"/>
        <dbReference type="ChEBI" id="CHEBI:37563"/>
        <dbReference type="ChEBI" id="CHEBI:43474"/>
        <dbReference type="ChEBI" id="CHEBI:46398"/>
        <dbReference type="ChEBI" id="CHEBI:58359"/>
        <dbReference type="ChEBI" id="CHEBI:456216"/>
        <dbReference type="EC" id="6.3.4.2"/>
    </reaction>
</comment>
<gene>
    <name evidence="9" type="primary">pyrG</name>
    <name evidence="12" type="ORF">GCM10022404_20360</name>
</gene>
<evidence type="ECO:0000256" key="7">
    <source>
        <dbReference type="ARBA" id="ARBA00022975"/>
    </source>
</evidence>
<feature type="binding site" evidence="9">
    <location>
        <position position="13"/>
    </location>
    <ligand>
        <name>UTP</name>
        <dbReference type="ChEBI" id="CHEBI:46398"/>
    </ligand>
</feature>
<dbReference type="RefSeq" id="WP_344846961.1">
    <property type="nucleotide sequence ID" value="NZ_BAABDF010000007.1"/>
</dbReference>
<keyword evidence="9" id="KW-0460">Magnesium</keyword>
<organism evidence="12 13">
    <name type="scientific">Celeribacter arenosi</name>
    <dbReference type="NCBI Taxonomy" id="792649"/>
    <lineage>
        <taxon>Bacteria</taxon>
        <taxon>Pseudomonadati</taxon>
        <taxon>Pseudomonadota</taxon>
        <taxon>Alphaproteobacteria</taxon>
        <taxon>Rhodobacterales</taxon>
        <taxon>Roseobacteraceae</taxon>
        <taxon>Celeribacter</taxon>
    </lineage>
</organism>
<dbReference type="InterPro" id="IPR004468">
    <property type="entry name" value="CTP_synthase"/>
</dbReference>
<evidence type="ECO:0000313" key="13">
    <source>
        <dbReference type="Proteomes" id="UP001399917"/>
    </source>
</evidence>
<dbReference type="Gene3D" id="3.40.50.300">
    <property type="entry name" value="P-loop containing nucleotide triphosphate hydrolases"/>
    <property type="match status" value="1"/>
</dbReference>
<evidence type="ECO:0000259" key="11">
    <source>
        <dbReference type="Pfam" id="PF06418"/>
    </source>
</evidence>
<evidence type="ECO:0000256" key="9">
    <source>
        <dbReference type="HAMAP-Rule" id="MF_01227"/>
    </source>
</evidence>
<proteinExistence type="inferred from homology"/>
<feature type="active site" evidence="9">
    <location>
        <position position="519"/>
    </location>
</feature>
<feature type="domain" description="CTP synthase N-terminal" evidence="11">
    <location>
        <begin position="3"/>
        <end position="264"/>
    </location>
</feature>
<feature type="region of interest" description="Amidoligase domain" evidence="9">
    <location>
        <begin position="1"/>
        <end position="265"/>
    </location>
</feature>
<keyword evidence="4 9" id="KW-0547">Nucleotide-binding</keyword>
<comment type="caution">
    <text evidence="9">Lacks conserved residue(s) required for the propagation of feature annotation.</text>
</comment>
<evidence type="ECO:0000313" key="12">
    <source>
        <dbReference type="EMBL" id="GAA3870316.1"/>
    </source>
</evidence>
<evidence type="ECO:0000256" key="8">
    <source>
        <dbReference type="ARBA" id="ARBA00047781"/>
    </source>
</evidence>
<feature type="binding site" evidence="9">
    <location>
        <position position="474"/>
    </location>
    <ligand>
        <name>L-glutamine</name>
        <dbReference type="ChEBI" id="CHEBI:58359"/>
    </ligand>
</feature>
<dbReference type="EC" id="6.3.4.2" evidence="9"/>
<comment type="pathway">
    <text evidence="1 9">Pyrimidine metabolism; CTP biosynthesis via de novo pathway; CTP from UDP: step 2/2.</text>
</comment>
<dbReference type="CDD" id="cd01746">
    <property type="entry name" value="GATase1_CTP_Synthase"/>
    <property type="match status" value="1"/>
</dbReference>
<dbReference type="InterPro" id="IPR027417">
    <property type="entry name" value="P-loop_NTPase"/>
</dbReference>
<feature type="binding site" evidence="9">
    <location>
        <position position="240"/>
    </location>
    <ligand>
        <name>ATP</name>
        <dbReference type="ChEBI" id="CHEBI:30616"/>
    </ligand>
</feature>
<evidence type="ECO:0000256" key="4">
    <source>
        <dbReference type="ARBA" id="ARBA00022741"/>
    </source>
</evidence>
<dbReference type="NCBIfam" id="NF003792">
    <property type="entry name" value="PRK05380.1"/>
    <property type="match status" value="1"/>
</dbReference>
<reference evidence="13" key="1">
    <citation type="journal article" date="2019" name="Int. J. Syst. Evol. Microbiol.">
        <title>The Global Catalogue of Microorganisms (GCM) 10K type strain sequencing project: providing services to taxonomists for standard genome sequencing and annotation.</title>
        <authorList>
            <consortium name="The Broad Institute Genomics Platform"/>
            <consortium name="The Broad Institute Genome Sequencing Center for Infectious Disease"/>
            <person name="Wu L."/>
            <person name="Ma J."/>
        </authorList>
    </citation>
    <scope>NUCLEOTIDE SEQUENCE [LARGE SCALE GENOMIC DNA]</scope>
    <source>
        <strain evidence="13">JCM 17190</strain>
    </source>
</reference>
<keyword evidence="7 9" id="KW-0665">Pyrimidine biosynthesis</keyword>
<evidence type="ECO:0000256" key="2">
    <source>
        <dbReference type="ARBA" id="ARBA00007533"/>
    </source>
</evidence>
<protein>
    <recommendedName>
        <fullName evidence="9">CTP synthase</fullName>
        <ecNumber evidence="9">6.3.4.2</ecNumber>
    </recommendedName>
    <alternativeName>
        <fullName evidence="9">Cytidine 5'-triphosphate synthase</fullName>
    </alternativeName>
    <alternativeName>
        <fullName evidence="9">Cytidine triphosphate synthetase</fullName>
        <shortName evidence="9">CTP synthetase</shortName>
        <shortName evidence="9">CTPS</shortName>
    </alternativeName>
    <alternativeName>
        <fullName evidence="9">UTP--ammonia ligase</fullName>
    </alternativeName>
</protein>
<sequence>MARYVFITGGVVSSLGKGLASAALGALLQARGYSVRLRKLDPYLNVDPGTMSPFEHGEVFVTDDGAETDLDLGHYERFTGVSARMTDSISSGRIYTNVLEKERRGDYLGKTIQVIPHVTNEIKDFIDIGDDEVDFMLCEIGGTVGDIEGLPFFEAIRQFAQDRPRGQCIFMHLTLLPYIAASGELKTKPTQHSVKELRTIGLQPNVLVCRSEHPIPEKEREKIALFCNVRKEDVIAAPDLKSIYEAPLAYHREGLDQAVLDAFGIAPAPKPNLDVWHDVADRVFNPEGEVKVAIVGKYVQLEDAYKSIAEALTHGGMANRVKVNVEWVDAEIFEQEDPAPHLEGYHAILVPGGFGERGTEGKIKAAQFARERKVPYLGICLGMQMAVIEAARNLAGIEAAGSEEFDHEAGKKRFEPVVYHLKEWVQGNHTVRRKASDDKGGTMRLGAYTAALKSGSKVAKIYGTEEVEERHRHRYEVDTKYREKLESCGLIFSGMSPDGRLPEIVEAVDHPWYIGVQFHPELKSKPFAPAPLFSDFIRAAIENSRLV</sequence>
<keyword evidence="5 9" id="KW-0067">ATP-binding</keyword>
<comment type="similarity">
    <text evidence="2 9">Belongs to the CTP synthase family.</text>
</comment>
<comment type="catalytic activity">
    <reaction evidence="9">
        <text>L-glutamine + H2O = L-glutamate + NH4(+)</text>
        <dbReference type="Rhea" id="RHEA:15889"/>
        <dbReference type="ChEBI" id="CHEBI:15377"/>
        <dbReference type="ChEBI" id="CHEBI:28938"/>
        <dbReference type="ChEBI" id="CHEBI:29985"/>
        <dbReference type="ChEBI" id="CHEBI:58359"/>
    </reaction>
</comment>
<keyword evidence="9" id="KW-0479">Metal-binding</keyword>
<feature type="binding site" evidence="9">
    <location>
        <begin position="146"/>
        <end position="148"/>
    </location>
    <ligand>
        <name>CTP</name>
        <dbReference type="ChEBI" id="CHEBI:37563"/>
        <note>allosteric inhibitor</note>
    </ligand>
</feature>
<feature type="binding site" evidence="9">
    <location>
        <position position="404"/>
    </location>
    <ligand>
        <name>L-glutamine</name>
        <dbReference type="ChEBI" id="CHEBI:58359"/>
    </ligand>
</feature>
<dbReference type="PANTHER" id="PTHR11550">
    <property type="entry name" value="CTP SYNTHASE"/>
    <property type="match status" value="1"/>
</dbReference>
<evidence type="ECO:0000256" key="5">
    <source>
        <dbReference type="ARBA" id="ARBA00022840"/>
    </source>
</evidence>
<feature type="binding site" evidence="9">
    <location>
        <begin position="381"/>
        <end position="384"/>
    </location>
    <ligand>
        <name>L-glutamine</name>
        <dbReference type="ChEBI" id="CHEBI:58359"/>
    </ligand>
</feature>
<dbReference type="Pfam" id="PF06418">
    <property type="entry name" value="CTP_synth_N"/>
    <property type="match status" value="1"/>
</dbReference>
<evidence type="ECO:0000259" key="10">
    <source>
        <dbReference type="Pfam" id="PF00117"/>
    </source>
</evidence>
<comment type="activity regulation">
    <text evidence="9">Allosterically activated by GTP, when glutamine is the substrate; GTP has no effect on the reaction when ammonia is the substrate. The allosteric effector GTP functions by stabilizing the protein conformation that binds the tetrahedral intermediate(s) formed during glutamine hydrolysis. Inhibited by the product CTP, via allosteric rather than competitive inhibition.</text>
</comment>
<feature type="active site" evidence="9">
    <location>
        <position position="521"/>
    </location>
</feature>
<feature type="binding site" evidence="9">
    <location>
        <position position="222"/>
    </location>
    <ligand>
        <name>UTP</name>
        <dbReference type="ChEBI" id="CHEBI:46398"/>
    </ligand>
</feature>
<dbReference type="EMBL" id="BAABDF010000007">
    <property type="protein sequence ID" value="GAA3870316.1"/>
    <property type="molecule type" value="Genomic_DNA"/>
</dbReference>
<evidence type="ECO:0000256" key="3">
    <source>
        <dbReference type="ARBA" id="ARBA00022598"/>
    </source>
</evidence>
<feature type="binding site" evidence="9">
    <location>
        <position position="13"/>
    </location>
    <ligand>
        <name>CTP</name>
        <dbReference type="ChEBI" id="CHEBI:37563"/>
        <note>allosteric inhibitor</note>
    </ligand>
</feature>
<feature type="binding site" evidence="9">
    <location>
        <begin position="186"/>
        <end position="191"/>
    </location>
    <ligand>
        <name>CTP</name>
        <dbReference type="ChEBI" id="CHEBI:37563"/>
        <note>allosteric inhibitor</note>
    </ligand>
</feature>
<keyword evidence="3 9" id="KW-0436">Ligase</keyword>
<dbReference type="SUPFAM" id="SSF52540">
    <property type="entry name" value="P-loop containing nucleoside triphosphate hydrolases"/>
    <property type="match status" value="1"/>
</dbReference>
<dbReference type="Pfam" id="PF00117">
    <property type="entry name" value="GATase"/>
    <property type="match status" value="1"/>
</dbReference>
<comment type="subunit">
    <text evidence="9">Homotetramer.</text>
</comment>
<comment type="function">
    <text evidence="9">Catalyzes the ATP-dependent amination of UTP to CTP with either L-glutamine or ammonia as the source of nitrogen. Regulates intracellular CTP levels through interactions with the four ribonucleotide triphosphates.</text>
</comment>
<evidence type="ECO:0000256" key="6">
    <source>
        <dbReference type="ARBA" id="ARBA00022962"/>
    </source>
</evidence>